<keyword evidence="4" id="KW-1185">Reference proteome</keyword>
<protein>
    <recommendedName>
        <fullName evidence="5">Type II/IV secretion system family protein</fullName>
    </recommendedName>
</protein>
<reference evidence="2" key="2">
    <citation type="submission" date="2023-06" db="EMBL/GenBank/DDBJ databases">
        <title>Itaconate inhibition of nontuberculous mycobacteria.</title>
        <authorList>
            <person name="Breen P."/>
            <person name="Zimbric M."/>
            <person name="Caverly L."/>
        </authorList>
    </citation>
    <scope>NUCLEOTIDE SEQUENCE</scope>
    <source>
        <strain evidence="2">FLAC1071</strain>
    </source>
</reference>
<evidence type="ECO:0008006" key="5">
    <source>
        <dbReference type="Google" id="ProtNLM"/>
    </source>
</evidence>
<evidence type="ECO:0000313" key="2">
    <source>
        <dbReference type="EMBL" id="MDM3926725.1"/>
    </source>
</evidence>
<dbReference type="EMBL" id="JASZZX010000008">
    <property type="protein sequence ID" value="MDM3926725.1"/>
    <property type="molecule type" value="Genomic_DNA"/>
</dbReference>
<evidence type="ECO:0000313" key="1">
    <source>
        <dbReference type="EMBL" id="ASL15485.1"/>
    </source>
</evidence>
<dbReference type="GeneID" id="77301714"/>
<organism evidence="1 3">
    <name type="scientific">Mycobacterium intracellulare subsp. chimaera</name>
    <dbReference type="NCBI Taxonomy" id="222805"/>
    <lineage>
        <taxon>Bacteria</taxon>
        <taxon>Bacillati</taxon>
        <taxon>Actinomycetota</taxon>
        <taxon>Actinomycetes</taxon>
        <taxon>Mycobacteriales</taxon>
        <taxon>Mycobacteriaceae</taxon>
        <taxon>Mycobacterium</taxon>
        <taxon>Mycobacterium avium complex (MAC)</taxon>
    </lineage>
</organism>
<dbReference type="KEGG" id="mchi:AN480_14610"/>
<reference evidence="1 3" key="1">
    <citation type="journal article" date="2017" name="Lancet Infect. Dis.">
        <title>Global outbreak of severe Mycobacterium chimaera disease after cardiac surgery: a molecular epidemiological study.</title>
        <authorList>
            <person name="van Ingen J."/>
            <person name="Kohl T."/>
            <person name="Kranzer K."/>
            <person name="Hasse B."/>
            <person name="Keller P."/>
            <person name="Szafranska A."/>
            <person name="Hillemann D."/>
            <person name="Chand M."/>
            <person name="Schreiber P."/>
            <person name="Sommerstein R."/>
            <person name="Berger C."/>
            <person name="Genoni M."/>
            <person name="Ruegg C."/>
            <person name="Troillet N."/>
            <person name="Widmer A.F."/>
            <person name="Becker S.L."/>
            <person name="Herrmann M."/>
            <person name="Eckmanns T."/>
            <person name="Haller S."/>
            <person name="Hoeller C."/>
            <person name="Debast S.B."/>
            <person name="Wolfhagen M.J."/>
            <person name="Hopman J."/>
            <person name="Kluytmans J."/>
            <person name="Langelaar M."/>
            <person name="Notermans D.W."/>
            <person name="ten Oever J."/>
            <person name="van den Barselaar P."/>
            <person name="Vonk A.B.A."/>
            <person name="Vos M.C."/>
            <person name="Ahmed N."/>
            <person name="Brown T."/>
            <person name="Crook D."/>
            <person name="Lamagni T."/>
            <person name="Phin N."/>
            <person name="Smith E.G."/>
            <person name="Zambon M."/>
            <person name="Serr A."/>
            <person name="Goetting T."/>
            <person name="Ebner W."/>
            <person name="Thuermer A."/>
            <person name="Utpatel C."/>
            <person name="Sproer C."/>
            <person name="Bunk B."/>
            <person name="Nubel U."/>
            <person name="Bloemberg G."/>
            <person name="Bottger E."/>
            <person name="Niemann S."/>
            <person name="Wagner D."/>
            <person name="Sax H."/>
        </authorList>
    </citation>
    <scope>NUCLEOTIDE SEQUENCE [LARGE SCALE GENOMIC DNA]</scope>
    <source>
        <strain evidence="1 3">ZUERICH-2</strain>
    </source>
</reference>
<gene>
    <name evidence="1" type="ORF">MYCOZU2_03092</name>
    <name evidence="2" type="ORF">QRB35_11875</name>
</gene>
<dbReference type="Proteomes" id="UP001529272">
    <property type="component" value="Unassembled WGS sequence"/>
</dbReference>
<dbReference type="EMBL" id="CP015267">
    <property type="protein sequence ID" value="ASL15485.1"/>
    <property type="molecule type" value="Genomic_DNA"/>
</dbReference>
<accession>A0A220YD38</accession>
<reference evidence="2" key="3">
    <citation type="submission" date="2023-06" db="EMBL/GenBank/DDBJ databases">
        <authorList>
            <person name="Spilker T."/>
        </authorList>
    </citation>
    <scope>NUCLEOTIDE SEQUENCE</scope>
    <source>
        <strain evidence="2">FLAC1071</strain>
    </source>
</reference>
<sequence>MRYAGGNVGFTTLHANTVVERFLIPLVPAKKIALDTSMTVHRALAGLAAIDFATRQSRHLRADARVTSLSPARHHRCLKGTEK</sequence>
<proteinExistence type="predicted"/>
<name>A0A220YD38_MYCIT</name>
<dbReference type="RefSeq" id="WP_008257110.1">
    <property type="nucleotide sequence ID" value="NZ_CAAHFK010000035.1"/>
</dbReference>
<dbReference type="Proteomes" id="UP000198286">
    <property type="component" value="Chromosome"/>
</dbReference>
<evidence type="ECO:0000313" key="3">
    <source>
        <dbReference type="Proteomes" id="UP000198286"/>
    </source>
</evidence>
<dbReference type="STRING" id="222805.AN480_14610"/>
<evidence type="ECO:0000313" key="4">
    <source>
        <dbReference type="Proteomes" id="UP001529272"/>
    </source>
</evidence>
<dbReference type="AlphaFoldDB" id="A0A220YD38"/>